<reference evidence="2 3" key="1">
    <citation type="submission" date="2019-04" db="EMBL/GenBank/DDBJ databases">
        <title>Lampropedia sp YIM MLB12 draf genome.</title>
        <authorList>
            <person name="Wang Y.-X."/>
        </authorList>
    </citation>
    <scope>NUCLEOTIDE SEQUENCE [LARGE SCALE GENOMIC DNA]</scope>
    <source>
        <strain evidence="2 3">YIM MLB12</strain>
    </source>
</reference>
<dbReference type="AlphaFoldDB" id="A0A4S5BM22"/>
<keyword evidence="1" id="KW-0812">Transmembrane</keyword>
<feature type="transmembrane region" description="Helical" evidence="1">
    <location>
        <begin position="131"/>
        <end position="154"/>
    </location>
</feature>
<dbReference type="Proteomes" id="UP000306236">
    <property type="component" value="Unassembled WGS sequence"/>
</dbReference>
<feature type="transmembrane region" description="Helical" evidence="1">
    <location>
        <begin position="166"/>
        <end position="184"/>
    </location>
</feature>
<dbReference type="Gene3D" id="1.20.1530.20">
    <property type="match status" value="1"/>
</dbReference>
<dbReference type="PANTHER" id="PTHR18640">
    <property type="entry name" value="SOLUTE CARRIER FAMILY 10 MEMBER 7"/>
    <property type="match status" value="1"/>
</dbReference>
<dbReference type="PIRSF" id="PIRSF026166">
    <property type="entry name" value="UCP026166"/>
    <property type="match status" value="1"/>
</dbReference>
<protein>
    <submittedName>
        <fullName evidence="2">Bile acid:sodium symporter</fullName>
    </submittedName>
</protein>
<dbReference type="GO" id="GO:0005886">
    <property type="term" value="C:plasma membrane"/>
    <property type="evidence" value="ECO:0007669"/>
    <property type="project" value="TreeGrafter"/>
</dbReference>
<proteinExistence type="predicted"/>
<organism evidence="2 3">
    <name type="scientific">Lampropedia aestuarii</name>
    <dbReference type="NCBI Taxonomy" id="2562762"/>
    <lineage>
        <taxon>Bacteria</taxon>
        <taxon>Pseudomonadati</taxon>
        <taxon>Pseudomonadota</taxon>
        <taxon>Betaproteobacteria</taxon>
        <taxon>Burkholderiales</taxon>
        <taxon>Comamonadaceae</taxon>
        <taxon>Lampropedia</taxon>
    </lineage>
</organism>
<gene>
    <name evidence="2" type="ORF">E8K88_13700</name>
</gene>
<dbReference type="PANTHER" id="PTHR18640:SF5">
    <property type="entry name" value="SODIUM_BILE ACID COTRANSPORTER 7"/>
    <property type="match status" value="1"/>
</dbReference>
<feature type="transmembrane region" description="Helical" evidence="1">
    <location>
        <begin position="99"/>
        <end position="119"/>
    </location>
</feature>
<evidence type="ECO:0000256" key="1">
    <source>
        <dbReference type="SAM" id="Phobius"/>
    </source>
</evidence>
<accession>A0A4S5BM22</accession>
<comment type="caution">
    <text evidence="2">The sequence shown here is derived from an EMBL/GenBank/DDBJ whole genome shotgun (WGS) entry which is preliminary data.</text>
</comment>
<keyword evidence="3" id="KW-1185">Reference proteome</keyword>
<feature type="transmembrane region" description="Helical" evidence="1">
    <location>
        <begin position="68"/>
        <end position="87"/>
    </location>
</feature>
<dbReference type="InterPro" id="IPR016833">
    <property type="entry name" value="Put_Na-Bile_cotransptr"/>
</dbReference>
<name>A0A4S5BM22_9BURK</name>
<evidence type="ECO:0000313" key="3">
    <source>
        <dbReference type="Proteomes" id="UP000306236"/>
    </source>
</evidence>
<evidence type="ECO:0000313" key="2">
    <source>
        <dbReference type="EMBL" id="THJ31915.1"/>
    </source>
</evidence>
<feature type="transmembrane region" description="Helical" evidence="1">
    <location>
        <begin position="39"/>
        <end position="56"/>
    </location>
</feature>
<dbReference type="Pfam" id="PF13593">
    <property type="entry name" value="SBF_like"/>
    <property type="match status" value="1"/>
</dbReference>
<sequence length="325" mass="35374">MRSLRSLLDPFTMTLLAVVLLASLLPAQGQIATGFEWLTTAAIALLFFMHGAKLSRDEIVRGITHWRLHAIVFGCTFVFFPLLGVALKPVVAPLVGDGLYYGILYMCALPATVQSAIAFTSLARGNIPAAICSAAASSLIGIFITPLLVIWLLGAEGDQTAHTLDAIQKIIVQLLLPFIAGQIARRWIAGWMKRNSHWLKHVDRSSIVLVVYTAFSEAVNQGLWTQVPLKNLLALVAVCCVLLAIVLVAIWYAAKLMGFDLEDRITILFAGSKKSLATGVPMAQVLFSSASLGVMLLPIMIFHQIQLMVCAVLAQKFAERPQQHD</sequence>
<dbReference type="OrthoDB" id="9792271at2"/>
<keyword evidence="1" id="KW-1133">Transmembrane helix</keyword>
<dbReference type="EMBL" id="SSWX01000019">
    <property type="protein sequence ID" value="THJ31915.1"/>
    <property type="molecule type" value="Genomic_DNA"/>
</dbReference>
<keyword evidence="1" id="KW-0472">Membrane</keyword>
<feature type="transmembrane region" description="Helical" evidence="1">
    <location>
        <begin position="232"/>
        <end position="254"/>
    </location>
</feature>
<dbReference type="InterPro" id="IPR038770">
    <property type="entry name" value="Na+/solute_symporter_sf"/>
</dbReference>